<keyword evidence="1" id="KW-0560">Oxidoreductase</keyword>
<evidence type="ECO:0000256" key="3">
    <source>
        <dbReference type="PIRNR" id="PIRNR000124"/>
    </source>
</evidence>
<keyword evidence="6" id="KW-1185">Reference proteome</keyword>
<gene>
    <name evidence="5" type="ORF">ACFPZ4_04670</name>
</gene>
<dbReference type="InterPro" id="IPR001732">
    <property type="entry name" value="UDP-Glc/GDP-Man_DH_N"/>
</dbReference>
<dbReference type="Pfam" id="PF03721">
    <property type="entry name" value="UDPG_MGDP_dh_N"/>
    <property type="match status" value="1"/>
</dbReference>
<dbReference type="Pfam" id="PF03720">
    <property type="entry name" value="UDPG_MGDP_dh_C"/>
    <property type="match status" value="1"/>
</dbReference>
<name>A0ABW1HH84_9ACTN</name>
<evidence type="ECO:0000259" key="4">
    <source>
        <dbReference type="SMART" id="SM00984"/>
    </source>
</evidence>
<dbReference type="NCBIfam" id="TIGR03026">
    <property type="entry name" value="NDP-sugDHase"/>
    <property type="match status" value="1"/>
</dbReference>
<comment type="caution">
    <text evidence="5">The sequence shown here is derived from an EMBL/GenBank/DDBJ whole genome shotgun (WGS) entry which is preliminary data.</text>
</comment>
<accession>A0ABW1HH84</accession>
<dbReference type="SUPFAM" id="SSF51735">
    <property type="entry name" value="NAD(P)-binding Rossmann-fold domains"/>
    <property type="match status" value="1"/>
</dbReference>
<organism evidence="5 6">
    <name type="scientific">Micromonospora harpali</name>
    <dbReference type="NCBI Taxonomy" id="1490225"/>
    <lineage>
        <taxon>Bacteria</taxon>
        <taxon>Bacillati</taxon>
        <taxon>Actinomycetota</taxon>
        <taxon>Actinomycetes</taxon>
        <taxon>Micromonosporales</taxon>
        <taxon>Micromonosporaceae</taxon>
        <taxon>Micromonospora</taxon>
    </lineage>
</organism>
<dbReference type="Gene3D" id="3.40.50.720">
    <property type="entry name" value="NAD(P)-binding Rossmann-like Domain"/>
    <property type="match status" value="2"/>
</dbReference>
<evidence type="ECO:0000313" key="5">
    <source>
        <dbReference type="EMBL" id="MFC5940771.1"/>
    </source>
</evidence>
<dbReference type="Pfam" id="PF00984">
    <property type="entry name" value="UDPG_MGDP_dh"/>
    <property type="match status" value="1"/>
</dbReference>
<dbReference type="EMBL" id="JBHSQQ010000013">
    <property type="protein sequence ID" value="MFC5940771.1"/>
    <property type="molecule type" value="Genomic_DNA"/>
</dbReference>
<evidence type="ECO:0000256" key="1">
    <source>
        <dbReference type="ARBA" id="ARBA00023002"/>
    </source>
</evidence>
<dbReference type="RefSeq" id="WP_377536306.1">
    <property type="nucleotide sequence ID" value="NZ_JBHSQQ010000013.1"/>
</dbReference>
<protein>
    <submittedName>
        <fullName evidence="5">Nucleotide sugar dehydrogenase</fullName>
    </submittedName>
</protein>
<feature type="domain" description="UDP-glucose/GDP-mannose dehydrogenase C-terminal" evidence="4">
    <location>
        <begin position="363"/>
        <end position="450"/>
    </location>
</feature>
<dbReference type="PIRSF" id="PIRSF000124">
    <property type="entry name" value="UDPglc_GDPman_dh"/>
    <property type="match status" value="1"/>
</dbReference>
<dbReference type="Proteomes" id="UP001596207">
    <property type="component" value="Unassembled WGS sequence"/>
</dbReference>
<evidence type="ECO:0000313" key="6">
    <source>
        <dbReference type="Proteomes" id="UP001596207"/>
    </source>
</evidence>
<dbReference type="PANTHER" id="PTHR43491">
    <property type="entry name" value="UDP-N-ACETYL-D-MANNOSAMINE DEHYDROGENASE"/>
    <property type="match status" value="1"/>
</dbReference>
<dbReference type="InterPro" id="IPR036220">
    <property type="entry name" value="UDP-Glc/GDP-Man_DH_C_sf"/>
</dbReference>
<dbReference type="InterPro" id="IPR036291">
    <property type="entry name" value="NAD(P)-bd_dom_sf"/>
</dbReference>
<sequence length="463" mass="49257">MSQLLPAADRPLPPAVAPVTPPIPAAPSSPVVDPAVAVAAPVAPGARTAVVGLGYVGLPTSLALVGSGARVIGVDIDPARLDHIPADRADLLDVDRERLRDTLRATDPALRLTTSIAEIADADTVLICVPTPVDRHLDPDLTALRAACAAVVAHARAGQTIVLTSTSYVGTTRDLLVEPLAARGLRVGQEVWVAFAPERVDPGNDGHRQELTPRVVGGVTPDCTARAAAALSRITPRVHRLGSPEAAEMTKLLENTFRAVNIALANEFADVCRDLHLDVTEVIDGAATKPYGFMAFQPGPGVGGHCIPCDPHYLLWQLRGQRREAPLIETAMRGISARPRRVVERVRDLLAGSGRTLLGARVLLVGVTYKPGVADVRESPALEIIGELVRAGADVGFVDDLVASVRTPDGATLHRLTDHTEREWDLVVVHTAQSDLDEAWLRGQPMVLDATYRMTGLPRREVV</sequence>
<dbReference type="InterPro" id="IPR014026">
    <property type="entry name" value="UDP-Glc/GDP-Man_DH_dimer"/>
</dbReference>
<dbReference type="SUPFAM" id="SSF48179">
    <property type="entry name" value="6-phosphogluconate dehydrogenase C-terminal domain-like"/>
    <property type="match status" value="1"/>
</dbReference>
<dbReference type="PANTHER" id="PTHR43491:SF1">
    <property type="entry name" value="UDP-N-ACETYL-D-MANNOSAMINE DEHYDROGENASE"/>
    <property type="match status" value="1"/>
</dbReference>
<dbReference type="InterPro" id="IPR008927">
    <property type="entry name" value="6-PGluconate_DH-like_C_sf"/>
</dbReference>
<dbReference type="SMART" id="SM00984">
    <property type="entry name" value="UDPG_MGDP_dh_C"/>
    <property type="match status" value="1"/>
</dbReference>
<dbReference type="SUPFAM" id="SSF52413">
    <property type="entry name" value="UDP-glucose/GDP-mannose dehydrogenase C-terminal domain"/>
    <property type="match status" value="1"/>
</dbReference>
<evidence type="ECO:0000256" key="2">
    <source>
        <dbReference type="ARBA" id="ARBA00023027"/>
    </source>
</evidence>
<reference evidence="6" key="1">
    <citation type="journal article" date="2019" name="Int. J. Syst. Evol. Microbiol.">
        <title>The Global Catalogue of Microorganisms (GCM) 10K type strain sequencing project: providing services to taxonomists for standard genome sequencing and annotation.</title>
        <authorList>
            <consortium name="The Broad Institute Genomics Platform"/>
            <consortium name="The Broad Institute Genome Sequencing Center for Infectious Disease"/>
            <person name="Wu L."/>
            <person name="Ma J."/>
        </authorList>
    </citation>
    <scope>NUCLEOTIDE SEQUENCE [LARGE SCALE GENOMIC DNA]</scope>
    <source>
        <strain evidence="6">CGMCC 4.7173</strain>
    </source>
</reference>
<proteinExistence type="inferred from homology"/>
<comment type="similarity">
    <text evidence="3">Belongs to the UDP-glucose/GDP-mannose dehydrogenase family.</text>
</comment>
<dbReference type="InterPro" id="IPR028359">
    <property type="entry name" value="UDP_ManNAc/GlcNAc_DH"/>
</dbReference>
<keyword evidence="2" id="KW-0520">NAD</keyword>
<dbReference type="InterPro" id="IPR014027">
    <property type="entry name" value="UDP-Glc/GDP-Man_DH_C"/>
</dbReference>
<dbReference type="InterPro" id="IPR017476">
    <property type="entry name" value="UDP-Glc/GDP-Man"/>
</dbReference>
<dbReference type="PIRSF" id="PIRSF500136">
    <property type="entry name" value="UDP_ManNAc_DH"/>
    <property type="match status" value="1"/>
</dbReference>